<feature type="domain" description="CCHC-type" evidence="3">
    <location>
        <begin position="342"/>
        <end position="357"/>
    </location>
</feature>
<dbReference type="PANTHER" id="PTHR46978:SF1">
    <property type="entry name" value="ZINC KNUCKLE (CCHC-TYPE) FAMILY PROTEIN"/>
    <property type="match status" value="1"/>
</dbReference>
<evidence type="ECO:0000256" key="2">
    <source>
        <dbReference type="SAM" id="MobiDB-lite"/>
    </source>
</evidence>
<feature type="compositionally biased region" description="Polar residues" evidence="2">
    <location>
        <begin position="480"/>
        <end position="505"/>
    </location>
</feature>
<comment type="caution">
    <text evidence="4">The sequence shown here is derived from an EMBL/GenBank/DDBJ whole genome shotgun (WGS) entry which is preliminary data.</text>
</comment>
<reference evidence="4" key="1">
    <citation type="journal article" date="2021" name="Front. Plant Sci.">
        <title>Chromosome-Scale Genome Assembly for Chinese Sour Jujube and Insights Into Its Genome Evolution and Domestication Signature.</title>
        <authorList>
            <person name="Shen L.-Y."/>
            <person name="Luo H."/>
            <person name="Wang X.-L."/>
            <person name="Wang X.-M."/>
            <person name="Qiu X.-J."/>
            <person name="Liu H."/>
            <person name="Zhou S.-S."/>
            <person name="Jia K.-H."/>
            <person name="Nie S."/>
            <person name="Bao Y.-T."/>
            <person name="Zhang R.-G."/>
            <person name="Yun Q.-Z."/>
            <person name="Chai Y.-H."/>
            <person name="Lu J.-Y."/>
            <person name="Li Y."/>
            <person name="Zhao S.-W."/>
            <person name="Mao J.-F."/>
            <person name="Jia S.-G."/>
            <person name="Mao Y.-M."/>
        </authorList>
    </citation>
    <scope>NUCLEOTIDE SEQUENCE</scope>
    <source>
        <strain evidence="4">AT0</strain>
        <tissue evidence="4">Leaf</tissue>
    </source>
</reference>
<dbReference type="Proteomes" id="UP000813462">
    <property type="component" value="Unassembled WGS sequence"/>
</dbReference>
<feature type="region of interest" description="Disordered" evidence="2">
    <location>
        <begin position="1"/>
        <end position="45"/>
    </location>
</feature>
<dbReference type="AlphaFoldDB" id="A0A978VSQ6"/>
<keyword evidence="1" id="KW-0862">Zinc</keyword>
<sequence>MSKKEKQRPQHYREEFEEAERDKSLDKSSKSVVAESSSDDNDEANEDLTLKLVEKALLMRAAKLVADNDGGSVEPERSSGLLDLLPSSSSQEVQFVEGPARLAGREVVIASENGVVEKKKKIIKRVKKKKTSKVEIEDTTVIVAKDEEKVEEDKAAEIAEATDPNPVDTADNIVLRKLLRGPRYFDPPDSSWGMCYNCGEEGHAAVNCTAAKRKKPCFVCGSLEHNARQCSKAQDCFICKKGGHRAKDCPDKHKGGSSSKICLKCGDYGHDMFSCRNDYPPDDLKEIQCYVCKNFGHLCCSEYADSFSREVSCYKCGQLGHTGLACTRFRGETTGNETASSCFRCGQDGHFARECKSSAKDLVVLYTARKQLDLVLDLHLQGGKRNHASSTPNSRSHREDKDHKGYKSVPHDLGKARKRKKIQYEESGFTTPQKSRHRGGWITEDPGDFSLRKCRKNVFRSPATASGKGHSKHSRKGFGTPTQHIKSQGSSKTFQNGYSGVRFGNSSSDGRRNYDWW</sequence>
<dbReference type="PANTHER" id="PTHR46978">
    <property type="entry name" value="ZINC KNUCKLE (CCHC-TYPE) FAMILY PROTEIN"/>
    <property type="match status" value="1"/>
</dbReference>
<keyword evidence="1" id="KW-0863">Zinc-finger</keyword>
<dbReference type="InterPro" id="IPR036875">
    <property type="entry name" value="Znf_CCHC_sf"/>
</dbReference>
<dbReference type="EMBL" id="JAEACU010000002">
    <property type="protein sequence ID" value="KAH7541851.1"/>
    <property type="molecule type" value="Genomic_DNA"/>
</dbReference>
<feature type="domain" description="CCHC-type" evidence="3">
    <location>
        <begin position="313"/>
        <end position="328"/>
    </location>
</feature>
<feature type="domain" description="CCHC-type" evidence="3">
    <location>
        <begin position="195"/>
        <end position="208"/>
    </location>
</feature>
<dbReference type="PROSITE" id="PS50158">
    <property type="entry name" value="ZF_CCHC"/>
    <property type="match status" value="4"/>
</dbReference>
<dbReference type="SMART" id="SM00343">
    <property type="entry name" value="ZnF_C2HC"/>
    <property type="match status" value="6"/>
</dbReference>
<accession>A0A978VSQ6</accession>
<evidence type="ECO:0000259" key="3">
    <source>
        <dbReference type="PROSITE" id="PS50158"/>
    </source>
</evidence>
<dbReference type="InterPro" id="IPR001878">
    <property type="entry name" value="Znf_CCHC"/>
</dbReference>
<feature type="domain" description="CCHC-type" evidence="3">
    <location>
        <begin position="236"/>
        <end position="251"/>
    </location>
</feature>
<dbReference type="Gene3D" id="4.10.60.10">
    <property type="entry name" value="Zinc finger, CCHC-type"/>
    <property type="match status" value="4"/>
</dbReference>
<feature type="compositionally biased region" description="Basic and acidic residues" evidence="2">
    <location>
        <begin position="396"/>
        <end position="415"/>
    </location>
</feature>
<gene>
    <name evidence="4" type="ORF">FEM48_Zijuj02G0011300</name>
</gene>
<evidence type="ECO:0000313" key="5">
    <source>
        <dbReference type="Proteomes" id="UP000813462"/>
    </source>
</evidence>
<organism evidence="4 5">
    <name type="scientific">Ziziphus jujuba var. spinosa</name>
    <dbReference type="NCBI Taxonomy" id="714518"/>
    <lineage>
        <taxon>Eukaryota</taxon>
        <taxon>Viridiplantae</taxon>
        <taxon>Streptophyta</taxon>
        <taxon>Embryophyta</taxon>
        <taxon>Tracheophyta</taxon>
        <taxon>Spermatophyta</taxon>
        <taxon>Magnoliopsida</taxon>
        <taxon>eudicotyledons</taxon>
        <taxon>Gunneridae</taxon>
        <taxon>Pentapetalae</taxon>
        <taxon>rosids</taxon>
        <taxon>fabids</taxon>
        <taxon>Rosales</taxon>
        <taxon>Rhamnaceae</taxon>
        <taxon>Paliureae</taxon>
        <taxon>Ziziphus</taxon>
    </lineage>
</organism>
<name>A0A978VSQ6_ZIZJJ</name>
<feature type="compositionally biased region" description="Basic and acidic residues" evidence="2">
    <location>
        <begin position="7"/>
        <end position="29"/>
    </location>
</feature>
<dbReference type="SUPFAM" id="SSF57756">
    <property type="entry name" value="Retrovirus zinc finger-like domains"/>
    <property type="match status" value="3"/>
</dbReference>
<dbReference type="GO" id="GO:0003676">
    <property type="term" value="F:nucleic acid binding"/>
    <property type="evidence" value="ECO:0007669"/>
    <property type="project" value="InterPro"/>
</dbReference>
<evidence type="ECO:0000256" key="1">
    <source>
        <dbReference type="PROSITE-ProRule" id="PRU00047"/>
    </source>
</evidence>
<protein>
    <recommendedName>
        <fullName evidence="3">CCHC-type domain-containing protein</fullName>
    </recommendedName>
</protein>
<dbReference type="GO" id="GO:0008270">
    <property type="term" value="F:zinc ion binding"/>
    <property type="evidence" value="ECO:0007669"/>
    <property type="project" value="UniProtKB-KW"/>
</dbReference>
<keyword evidence="1" id="KW-0479">Metal-binding</keyword>
<feature type="region of interest" description="Disordered" evidence="2">
    <location>
        <begin position="383"/>
        <end position="445"/>
    </location>
</feature>
<evidence type="ECO:0000313" key="4">
    <source>
        <dbReference type="EMBL" id="KAH7541851.1"/>
    </source>
</evidence>
<feature type="region of interest" description="Disordered" evidence="2">
    <location>
        <begin position="460"/>
        <end position="505"/>
    </location>
</feature>
<dbReference type="Pfam" id="PF00098">
    <property type="entry name" value="zf-CCHC"/>
    <property type="match status" value="3"/>
</dbReference>
<proteinExistence type="predicted"/>